<dbReference type="InterPro" id="IPR010987">
    <property type="entry name" value="Glutathione-S-Trfase_C-like"/>
</dbReference>
<proteinExistence type="inferred from homology"/>
<reference evidence="5 6" key="1">
    <citation type="submission" date="2016-04" db="EMBL/GenBank/DDBJ databases">
        <title>A degradative enzymes factory behind the ericoid mycorrhizal symbiosis.</title>
        <authorList>
            <consortium name="DOE Joint Genome Institute"/>
            <person name="Martino E."/>
            <person name="Morin E."/>
            <person name="Grelet G."/>
            <person name="Kuo A."/>
            <person name="Kohler A."/>
            <person name="Daghino S."/>
            <person name="Barry K."/>
            <person name="Choi C."/>
            <person name="Cichocki N."/>
            <person name="Clum A."/>
            <person name="Copeland A."/>
            <person name="Hainaut M."/>
            <person name="Haridas S."/>
            <person name="Labutti K."/>
            <person name="Lindquist E."/>
            <person name="Lipzen A."/>
            <person name="Khouja H.-R."/>
            <person name="Murat C."/>
            <person name="Ohm R."/>
            <person name="Olson A."/>
            <person name="Spatafora J."/>
            <person name="Veneault-Fourrey C."/>
            <person name="Henrissat B."/>
            <person name="Grigoriev I."/>
            <person name="Martin F."/>
            <person name="Perotto S."/>
        </authorList>
    </citation>
    <scope>NUCLEOTIDE SEQUENCE [LARGE SCALE GENOMIC DNA]</scope>
    <source>
        <strain evidence="5 6">F</strain>
    </source>
</reference>
<dbReference type="InterPro" id="IPR004045">
    <property type="entry name" value="Glutathione_S-Trfase_N"/>
</dbReference>
<dbReference type="Gene3D" id="1.20.1050.10">
    <property type="match status" value="1"/>
</dbReference>
<dbReference type="CDD" id="cd03188">
    <property type="entry name" value="GST_C_Beta"/>
    <property type="match status" value="1"/>
</dbReference>
<dbReference type="PROSITE" id="PS50404">
    <property type="entry name" value="GST_NTER"/>
    <property type="match status" value="1"/>
</dbReference>
<dbReference type="Gene3D" id="3.40.30.10">
    <property type="entry name" value="Glutaredoxin"/>
    <property type="match status" value="1"/>
</dbReference>
<dbReference type="OrthoDB" id="2309723at2759"/>
<dbReference type="CDD" id="cd03057">
    <property type="entry name" value="GST_N_Beta"/>
    <property type="match status" value="1"/>
</dbReference>
<feature type="domain" description="GST C-terminal" evidence="4">
    <location>
        <begin position="85"/>
        <end position="210"/>
    </location>
</feature>
<dbReference type="Pfam" id="PF02798">
    <property type="entry name" value="GST_N"/>
    <property type="match status" value="1"/>
</dbReference>
<dbReference type="Pfam" id="PF00043">
    <property type="entry name" value="GST_C"/>
    <property type="match status" value="1"/>
</dbReference>
<evidence type="ECO:0000256" key="1">
    <source>
        <dbReference type="ARBA" id="ARBA00007409"/>
    </source>
</evidence>
<dbReference type="SUPFAM" id="SSF47616">
    <property type="entry name" value="GST C-terminal domain-like"/>
    <property type="match status" value="1"/>
</dbReference>
<evidence type="ECO:0000256" key="2">
    <source>
        <dbReference type="RuleBase" id="RU003494"/>
    </source>
</evidence>
<name>A0A2J6RYU8_HYAVF</name>
<evidence type="ECO:0000259" key="3">
    <source>
        <dbReference type="PROSITE" id="PS50404"/>
    </source>
</evidence>
<dbReference type="PANTHER" id="PTHR44051">
    <property type="entry name" value="GLUTATHIONE S-TRANSFERASE-RELATED"/>
    <property type="match status" value="1"/>
</dbReference>
<dbReference type="SFLD" id="SFLDG00358">
    <property type="entry name" value="Main_(cytGST)"/>
    <property type="match status" value="1"/>
</dbReference>
<accession>A0A2J6RYU8</accession>
<dbReference type="PANTHER" id="PTHR44051:SF8">
    <property type="entry name" value="GLUTATHIONE S-TRANSFERASE GSTA"/>
    <property type="match status" value="1"/>
</dbReference>
<dbReference type="PROSITE" id="PS50405">
    <property type="entry name" value="GST_CTER"/>
    <property type="match status" value="1"/>
</dbReference>
<evidence type="ECO:0008006" key="7">
    <source>
        <dbReference type="Google" id="ProtNLM"/>
    </source>
</evidence>
<dbReference type="InterPro" id="IPR036249">
    <property type="entry name" value="Thioredoxin-like_sf"/>
</dbReference>
<dbReference type="SFLD" id="SFLDS00019">
    <property type="entry name" value="Glutathione_Transferase_(cytos"/>
    <property type="match status" value="1"/>
</dbReference>
<sequence length="210" mass="23958">MTKPILWIAPGACSLAPHILIREAGIDFETILINVKPGFPEEYRHMNPKGRVPILQIGDITITEVPAIMTAISQMVPGKHLLGKTNLEIVRTYEWCNWLSGTVHAQAFGGVRRTYRFSDDPETYESIRAKGRKTVEESFEYIEERLQGTHAVGDSFTAVDGFLLVFYRWGNQLEFDMRAKYPKFTSLVEEGLERDSVKAAFREEGIEFWV</sequence>
<dbReference type="InterPro" id="IPR004046">
    <property type="entry name" value="GST_C"/>
</dbReference>
<comment type="similarity">
    <text evidence="1 2">Belongs to the GST superfamily.</text>
</comment>
<dbReference type="InterPro" id="IPR040079">
    <property type="entry name" value="Glutathione_S-Trfase"/>
</dbReference>
<dbReference type="InterPro" id="IPR036282">
    <property type="entry name" value="Glutathione-S-Trfase_C_sf"/>
</dbReference>
<dbReference type="STRING" id="1149755.A0A2J6RYU8"/>
<dbReference type="AlphaFoldDB" id="A0A2J6RYU8"/>
<gene>
    <name evidence="5" type="ORF">L207DRAFT_510201</name>
</gene>
<feature type="domain" description="GST N-terminal" evidence="3">
    <location>
        <begin position="1"/>
        <end position="80"/>
    </location>
</feature>
<dbReference type="EMBL" id="KZ613942">
    <property type="protein sequence ID" value="PMD43689.1"/>
    <property type="molecule type" value="Genomic_DNA"/>
</dbReference>
<protein>
    <recommendedName>
        <fullName evidence="7">Glutathione S-transferase</fullName>
    </recommendedName>
</protein>
<dbReference type="SUPFAM" id="SSF52833">
    <property type="entry name" value="Thioredoxin-like"/>
    <property type="match status" value="1"/>
</dbReference>
<dbReference type="Proteomes" id="UP000235786">
    <property type="component" value="Unassembled WGS sequence"/>
</dbReference>
<evidence type="ECO:0000313" key="6">
    <source>
        <dbReference type="Proteomes" id="UP000235786"/>
    </source>
</evidence>
<evidence type="ECO:0000259" key="4">
    <source>
        <dbReference type="PROSITE" id="PS50405"/>
    </source>
</evidence>
<organism evidence="5 6">
    <name type="scientific">Hyaloscypha variabilis (strain UAMH 11265 / GT02V1 / F)</name>
    <name type="common">Meliniomyces variabilis</name>
    <dbReference type="NCBI Taxonomy" id="1149755"/>
    <lineage>
        <taxon>Eukaryota</taxon>
        <taxon>Fungi</taxon>
        <taxon>Dikarya</taxon>
        <taxon>Ascomycota</taxon>
        <taxon>Pezizomycotina</taxon>
        <taxon>Leotiomycetes</taxon>
        <taxon>Helotiales</taxon>
        <taxon>Hyaloscyphaceae</taxon>
        <taxon>Hyaloscypha</taxon>
        <taxon>Hyaloscypha variabilis</taxon>
    </lineage>
</organism>
<evidence type="ECO:0000313" key="5">
    <source>
        <dbReference type="EMBL" id="PMD43689.1"/>
    </source>
</evidence>
<keyword evidence="6" id="KW-1185">Reference proteome</keyword>